<dbReference type="InterPro" id="IPR041490">
    <property type="entry name" value="KstR2_TetR_C"/>
</dbReference>
<evidence type="ECO:0000256" key="2">
    <source>
        <dbReference type="PROSITE-ProRule" id="PRU00335"/>
    </source>
</evidence>
<dbReference type="GO" id="GO:0000976">
    <property type="term" value="F:transcription cis-regulatory region binding"/>
    <property type="evidence" value="ECO:0007669"/>
    <property type="project" value="TreeGrafter"/>
</dbReference>
<dbReference type="InterPro" id="IPR036271">
    <property type="entry name" value="Tet_transcr_reg_TetR-rel_C_sf"/>
</dbReference>
<dbReference type="EMBL" id="RKLP01000006">
    <property type="protein sequence ID" value="RVW09073.1"/>
    <property type="molecule type" value="Genomic_DNA"/>
</dbReference>
<feature type="DNA-binding region" description="H-T-H motif" evidence="2">
    <location>
        <begin position="29"/>
        <end position="48"/>
    </location>
</feature>
<name>A0A438BDJ2_9NOCA</name>
<dbReference type="OrthoDB" id="9779746at2"/>
<organism evidence="4 5">
    <name type="scientific">Prescottella agglutinans</name>
    <dbReference type="NCBI Taxonomy" id="1644129"/>
    <lineage>
        <taxon>Bacteria</taxon>
        <taxon>Bacillati</taxon>
        <taxon>Actinomycetota</taxon>
        <taxon>Actinomycetes</taxon>
        <taxon>Mycobacteriales</taxon>
        <taxon>Nocardiaceae</taxon>
        <taxon>Prescottella</taxon>
    </lineage>
</organism>
<dbReference type="PANTHER" id="PTHR30055:SF226">
    <property type="entry name" value="HTH-TYPE TRANSCRIPTIONAL REGULATOR PKSA"/>
    <property type="match status" value="1"/>
</dbReference>
<dbReference type="Proteomes" id="UP000286208">
    <property type="component" value="Unassembled WGS sequence"/>
</dbReference>
<proteinExistence type="predicted"/>
<dbReference type="InterPro" id="IPR050109">
    <property type="entry name" value="HTH-type_TetR-like_transc_reg"/>
</dbReference>
<dbReference type="Gene3D" id="1.10.10.60">
    <property type="entry name" value="Homeodomain-like"/>
    <property type="match status" value="1"/>
</dbReference>
<reference evidence="4 5" key="1">
    <citation type="submission" date="2018-11" db="EMBL/GenBank/DDBJ databases">
        <title>Rhodococcus spongicola sp. nov. and Rhodococcus xishaensis sp. nov. from marine sponges.</title>
        <authorList>
            <person name="Li L."/>
            <person name="Lin H.W."/>
        </authorList>
    </citation>
    <scope>NUCLEOTIDE SEQUENCE [LARGE SCALE GENOMIC DNA]</scope>
    <source>
        <strain evidence="4 5">CCTCC AB2014297</strain>
    </source>
</reference>
<gene>
    <name evidence="4" type="ORF">EGT67_13020</name>
</gene>
<keyword evidence="5" id="KW-1185">Reference proteome</keyword>
<feature type="domain" description="HTH tetR-type" evidence="3">
    <location>
        <begin position="6"/>
        <end position="66"/>
    </location>
</feature>
<dbReference type="SUPFAM" id="SSF48498">
    <property type="entry name" value="Tetracyclin repressor-like, C-terminal domain"/>
    <property type="match status" value="1"/>
</dbReference>
<dbReference type="Pfam" id="PF00440">
    <property type="entry name" value="TetR_N"/>
    <property type="match status" value="1"/>
</dbReference>
<dbReference type="AlphaFoldDB" id="A0A438BDJ2"/>
<comment type="caution">
    <text evidence="4">The sequence shown here is derived from an EMBL/GenBank/DDBJ whole genome shotgun (WGS) entry which is preliminary data.</text>
</comment>
<evidence type="ECO:0000256" key="1">
    <source>
        <dbReference type="ARBA" id="ARBA00023125"/>
    </source>
</evidence>
<dbReference type="InterPro" id="IPR009057">
    <property type="entry name" value="Homeodomain-like_sf"/>
</dbReference>
<dbReference type="GO" id="GO:0003700">
    <property type="term" value="F:DNA-binding transcription factor activity"/>
    <property type="evidence" value="ECO:0007669"/>
    <property type="project" value="TreeGrafter"/>
</dbReference>
<dbReference type="Gene3D" id="1.10.357.10">
    <property type="entry name" value="Tetracycline Repressor, domain 2"/>
    <property type="match status" value="1"/>
</dbReference>
<evidence type="ECO:0000313" key="5">
    <source>
        <dbReference type="Proteomes" id="UP000286208"/>
    </source>
</evidence>
<sequence>MRASREERRSRLQEVATRHIIERGFDSVSVNDLAEDLGMSVGGLYRYIQTKSDLLVMACETIYGGLRETLAEIATGSERDLPEKLRRMIEVYVGECVRNREQILLMYREYRHLPQEAHRRYKERELAIAGLFADLIGAGVRRGVFGEVNEQVLAQDVVLLGHLPALKGWALHGVESDVLVAEQVELVMARLEMGPRAGR</sequence>
<dbReference type="PROSITE" id="PS50977">
    <property type="entry name" value="HTH_TETR_2"/>
    <property type="match status" value="1"/>
</dbReference>
<dbReference type="PANTHER" id="PTHR30055">
    <property type="entry name" value="HTH-TYPE TRANSCRIPTIONAL REGULATOR RUTR"/>
    <property type="match status" value="1"/>
</dbReference>
<protein>
    <submittedName>
        <fullName evidence="4">TetR/AcrR family transcriptional regulator</fullName>
    </submittedName>
</protein>
<evidence type="ECO:0000313" key="4">
    <source>
        <dbReference type="EMBL" id="RVW09073.1"/>
    </source>
</evidence>
<dbReference type="Pfam" id="PF17932">
    <property type="entry name" value="TetR_C_24"/>
    <property type="match status" value="1"/>
</dbReference>
<keyword evidence="1 2" id="KW-0238">DNA-binding</keyword>
<dbReference type="SUPFAM" id="SSF46689">
    <property type="entry name" value="Homeodomain-like"/>
    <property type="match status" value="1"/>
</dbReference>
<dbReference type="InterPro" id="IPR001647">
    <property type="entry name" value="HTH_TetR"/>
</dbReference>
<accession>A0A438BDJ2</accession>
<evidence type="ECO:0000259" key="3">
    <source>
        <dbReference type="PROSITE" id="PS50977"/>
    </source>
</evidence>